<dbReference type="EMBL" id="JAGGJX010000001">
    <property type="protein sequence ID" value="MBP1854620.1"/>
    <property type="molecule type" value="Genomic_DNA"/>
</dbReference>
<feature type="compositionally biased region" description="Basic and acidic residues" evidence="1">
    <location>
        <begin position="146"/>
        <end position="156"/>
    </location>
</feature>
<feature type="transmembrane region" description="Helical" evidence="2">
    <location>
        <begin position="38"/>
        <end position="56"/>
    </location>
</feature>
<sequence>MFESVKLWIVSVLIGAFIVNIVDMLLPKSSIKPYINLVLNFIFVFIVITPVVNFFSNNISMEDRILKSMNEYNKKYEDSSNYLAKETGTTSSLSSGYEESLKEVIKLKLDDYGYDLEDIELDGSKINNIKIKEKNSNKESQTNIESSEKENSKEVFNKKDEHKLKLNQDKLKNDLVKVLDVSVETIHIDK</sequence>
<reference evidence="3 4" key="1">
    <citation type="submission" date="2021-03" db="EMBL/GenBank/DDBJ databases">
        <title>Genomic Encyclopedia of Type Strains, Phase IV (KMG-IV): sequencing the most valuable type-strain genomes for metagenomic binning, comparative biology and taxonomic classification.</title>
        <authorList>
            <person name="Goeker M."/>
        </authorList>
    </citation>
    <scope>NUCLEOTIDE SEQUENCE [LARGE SCALE GENOMIC DNA]</scope>
    <source>
        <strain evidence="3 4">DSM 1289</strain>
    </source>
</reference>
<feature type="transmembrane region" description="Helical" evidence="2">
    <location>
        <begin position="6"/>
        <end position="26"/>
    </location>
</feature>
<keyword evidence="2" id="KW-0812">Transmembrane</keyword>
<dbReference type="RefSeq" id="WP_209456104.1">
    <property type="nucleotide sequence ID" value="NZ_BAAACS010000012.1"/>
</dbReference>
<comment type="caution">
    <text evidence="3">The sequence shown here is derived from an EMBL/GenBank/DDBJ whole genome shotgun (WGS) entry which is preliminary data.</text>
</comment>
<evidence type="ECO:0000313" key="4">
    <source>
        <dbReference type="Proteomes" id="UP000767291"/>
    </source>
</evidence>
<proteinExistence type="predicted"/>
<evidence type="ECO:0000256" key="1">
    <source>
        <dbReference type="SAM" id="MobiDB-lite"/>
    </source>
</evidence>
<dbReference type="Pfam" id="PF09581">
    <property type="entry name" value="Spore_III_AF"/>
    <property type="match status" value="1"/>
</dbReference>
<evidence type="ECO:0000256" key="2">
    <source>
        <dbReference type="SAM" id="Phobius"/>
    </source>
</evidence>
<dbReference type="Proteomes" id="UP000767291">
    <property type="component" value="Unassembled WGS sequence"/>
</dbReference>
<dbReference type="InterPro" id="IPR014245">
    <property type="entry name" value="Spore_III_AF"/>
</dbReference>
<organism evidence="3 4">
    <name type="scientific">Metaclostridioides mangenotii</name>
    <dbReference type="NCBI Taxonomy" id="1540"/>
    <lineage>
        <taxon>Bacteria</taxon>
        <taxon>Bacillati</taxon>
        <taxon>Bacillota</taxon>
        <taxon>Clostridia</taxon>
        <taxon>Peptostreptococcales</taxon>
        <taxon>Peptostreptococcaceae</taxon>
        <taxon>Metaclostridioides</taxon>
    </lineage>
</organism>
<protein>
    <submittedName>
        <fullName evidence="3">Stage III sporulation protein AF</fullName>
    </submittedName>
</protein>
<accession>A0ABS4E9J8</accession>
<name>A0ABS4E9J8_9FIRM</name>
<feature type="region of interest" description="Disordered" evidence="1">
    <location>
        <begin position="136"/>
        <end position="156"/>
    </location>
</feature>
<keyword evidence="2" id="KW-1133">Transmembrane helix</keyword>
<keyword evidence="2" id="KW-0472">Membrane</keyword>
<keyword evidence="4" id="KW-1185">Reference proteome</keyword>
<evidence type="ECO:0000313" key="3">
    <source>
        <dbReference type="EMBL" id="MBP1854620.1"/>
    </source>
</evidence>
<gene>
    <name evidence="3" type="ORF">J2Z43_001010</name>
</gene>